<feature type="compositionally biased region" description="Acidic residues" evidence="1">
    <location>
        <begin position="453"/>
        <end position="462"/>
    </location>
</feature>
<dbReference type="PANTHER" id="PTHR33734">
    <property type="entry name" value="LYSM DOMAIN-CONTAINING GPI-ANCHORED PROTEIN 2"/>
    <property type="match status" value="1"/>
</dbReference>
<evidence type="ECO:0000313" key="3">
    <source>
        <dbReference type="EMBL" id="MCY9522553.1"/>
    </source>
</evidence>
<dbReference type="SMART" id="SM00257">
    <property type="entry name" value="LysM"/>
    <property type="match status" value="2"/>
</dbReference>
<name>A0ABT4E2H8_9BACL</name>
<dbReference type="InterPro" id="IPR018392">
    <property type="entry name" value="LysM"/>
</dbReference>
<organism evidence="3 4">
    <name type="scientific">Paenibacillus apiarius</name>
    <dbReference type="NCBI Taxonomy" id="46240"/>
    <lineage>
        <taxon>Bacteria</taxon>
        <taxon>Bacillati</taxon>
        <taxon>Bacillota</taxon>
        <taxon>Bacilli</taxon>
        <taxon>Bacillales</taxon>
        <taxon>Paenibacillaceae</taxon>
        <taxon>Paenibacillus</taxon>
    </lineage>
</organism>
<dbReference type="PANTHER" id="PTHR33734:SF22">
    <property type="entry name" value="MEMBRANE-BOUND LYTIC MUREIN TRANSGLYCOSYLASE D"/>
    <property type="match status" value="1"/>
</dbReference>
<dbReference type="Gene3D" id="3.10.350.10">
    <property type="entry name" value="LysM domain"/>
    <property type="match status" value="2"/>
</dbReference>
<protein>
    <submittedName>
        <fullName evidence="3">LysM peptidoglycan-binding domain-containing protein</fullName>
    </submittedName>
</protein>
<gene>
    <name evidence="3" type="ORF">M5X09_23330</name>
</gene>
<evidence type="ECO:0000259" key="2">
    <source>
        <dbReference type="PROSITE" id="PS51782"/>
    </source>
</evidence>
<dbReference type="CDD" id="cd00118">
    <property type="entry name" value="LysM"/>
    <property type="match status" value="2"/>
</dbReference>
<feature type="compositionally biased region" description="Basic and acidic residues" evidence="1">
    <location>
        <begin position="469"/>
        <end position="499"/>
    </location>
</feature>
<keyword evidence="4" id="KW-1185">Reference proteome</keyword>
<feature type="region of interest" description="Disordered" evidence="1">
    <location>
        <begin position="453"/>
        <end position="523"/>
    </location>
</feature>
<dbReference type="RefSeq" id="WP_087436119.1">
    <property type="nucleotide sequence ID" value="NZ_JAMDLV010000047.1"/>
</dbReference>
<feature type="domain" description="LysM" evidence="2">
    <location>
        <begin position="2"/>
        <end position="47"/>
    </location>
</feature>
<dbReference type="EMBL" id="JAMDLW010000038">
    <property type="protein sequence ID" value="MCY9522553.1"/>
    <property type="molecule type" value="Genomic_DNA"/>
</dbReference>
<accession>A0ABT4E2H8</accession>
<reference evidence="3 4" key="1">
    <citation type="submission" date="2022-05" db="EMBL/GenBank/DDBJ databases">
        <title>Genome Sequencing of Bee-Associated Microbes.</title>
        <authorList>
            <person name="Dunlap C."/>
        </authorList>
    </citation>
    <scope>NUCLEOTIDE SEQUENCE [LARGE SCALE GENOMIC DNA]</scope>
    <source>
        <strain evidence="3 4">NRRL NRS-1438</strain>
    </source>
</reference>
<sequence>MKIHIVKKGDSLYSLSKKYDVSLEKLIEMNPQLKDPNELDVGMKIKVPSSKYPQSGHEIIHKHVVKDGDTLWKLSKAWGIPLQTMIDANPQLKNPNVLVIGQVINIPKVHAGMTMPSAGAAHPDGKADLTKPKAELTKPKAEITKPKAELTKPIAVPEKEAECIYEIEKVEVVKPPAPHVPHKTEVPAPPVAPPIPTYVAPSTQVQQPSFPPIPVLPPPMYQMPDPPKPYVPMPPYPEMKPCECEKPHHDLFAQYAIPATEAMSPMPPMPPMPMPHAYPDCVPYATMPMHYPQAECIDAYPAMPSAIYPPVPPIYGAVSSGVPSVMPSSVPGAVPSYIPAALPTDICEPMIQPYAALPYTTMPYAHAMPYDCDKITEPAHPSKMYTAPSSCYDQPGHQGYVHAPQAYPASYVSPEAGWYNPAAYSSAPAMPAGAYETSLPSKPCDCGCYEDREEELPADSEPDLSVSEVKADPRGKNGKEKKASVRGEAHSSNQNEKKATVRKKKLTAAPKKDHVQSLPWING</sequence>
<dbReference type="PROSITE" id="PS51782">
    <property type="entry name" value="LYSM"/>
    <property type="match status" value="2"/>
</dbReference>
<proteinExistence type="predicted"/>
<dbReference type="SUPFAM" id="SSF54106">
    <property type="entry name" value="LysM domain"/>
    <property type="match status" value="2"/>
</dbReference>
<evidence type="ECO:0000256" key="1">
    <source>
        <dbReference type="SAM" id="MobiDB-lite"/>
    </source>
</evidence>
<dbReference type="Proteomes" id="UP001207626">
    <property type="component" value="Unassembled WGS sequence"/>
</dbReference>
<evidence type="ECO:0000313" key="4">
    <source>
        <dbReference type="Proteomes" id="UP001207626"/>
    </source>
</evidence>
<dbReference type="Pfam" id="PF01476">
    <property type="entry name" value="LysM"/>
    <property type="match status" value="2"/>
</dbReference>
<dbReference type="InterPro" id="IPR036779">
    <property type="entry name" value="LysM_dom_sf"/>
</dbReference>
<feature type="domain" description="LysM" evidence="2">
    <location>
        <begin position="61"/>
        <end position="106"/>
    </location>
</feature>
<comment type="caution">
    <text evidence="3">The sequence shown here is derived from an EMBL/GenBank/DDBJ whole genome shotgun (WGS) entry which is preliminary data.</text>
</comment>